<dbReference type="Pfam" id="PF03106">
    <property type="entry name" value="WRKY"/>
    <property type="match status" value="1"/>
</dbReference>
<keyword evidence="5" id="KW-0539">Nucleus</keyword>
<dbReference type="GO" id="GO:0005634">
    <property type="term" value="C:nucleus"/>
    <property type="evidence" value="ECO:0007669"/>
    <property type="project" value="UniProtKB-SubCell"/>
</dbReference>
<feature type="region of interest" description="Disordered" evidence="6">
    <location>
        <begin position="176"/>
        <end position="240"/>
    </location>
</feature>
<feature type="compositionally biased region" description="Low complexity" evidence="6">
    <location>
        <begin position="102"/>
        <end position="130"/>
    </location>
</feature>
<dbReference type="AlphaFoldDB" id="A0A835FIT7"/>
<feature type="compositionally biased region" description="Basic and acidic residues" evidence="6">
    <location>
        <begin position="281"/>
        <end position="296"/>
    </location>
</feature>
<comment type="subcellular location">
    <subcellularLocation>
        <location evidence="1">Nucleus</location>
    </subcellularLocation>
</comment>
<evidence type="ECO:0000259" key="7">
    <source>
        <dbReference type="PROSITE" id="PS50811"/>
    </source>
</evidence>
<feature type="domain" description="WRKY" evidence="7">
    <location>
        <begin position="216"/>
        <end position="289"/>
    </location>
</feature>
<dbReference type="SUPFAM" id="SSF118290">
    <property type="entry name" value="WRKY DNA-binding domain"/>
    <property type="match status" value="1"/>
</dbReference>
<protein>
    <recommendedName>
        <fullName evidence="7">WRKY domain-containing protein</fullName>
    </recommendedName>
</protein>
<evidence type="ECO:0000313" key="8">
    <source>
        <dbReference type="EMBL" id="KAF8758237.1"/>
    </source>
</evidence>
<feature type="compositionally biased region" description="Basic and acidic residues" evidence="6">
    <location>
        <begin position="178"/>
        <end position="187"/>
    </location>
</feature>
<keyword evidence="9" id="KW-1185">Reference proteome</keyword>
<proteinExistence type="predicted"/>
<evidence type="ECO:0000256" key="2">
    <source>
        <dbReference type="ARBA" id="ARBA00023015"/>
    </source>
</evidence>
<reference evidence="8" key="1">
    <citation type="submission" date="2020-07" db="EMBL/GenBank/DDBJ databases">
        <title>Genome sequence and genetic diversity analysis of an under-domesticated orphan crop, white fonio (Digitaria exilis).</title>
        <authorList>
            <person name="Bennetzen J.L."/>
            <person name="Chen S."/>
            <person name="Ma X."/>
            <person name="Wang X."/>
            <person name="Yssel A.E.J."/>
            <person name="Chaluvadi S.R."/>
            <person name="Johnson M."/>
            <person name="Gangashetty P."/>
            <person name="Hamidou F."/>
            <person name="Sanogo M.D."/>
            <person name="Zwaenepoel A."/>
            <person name="Wallace J."/>
            <person name="Van De Peer Y."/>
            <person name="Van Deynze A."/>
        </authorList>
    </citation>
    <scope>NUCLEOTIDE SEQUENCE</scope>
    <source>
        <tissue evidence="8">Leaves</tissue>
    </source>
</reference>
<feature type="compositionally biased region" description="Polar residues" evidence="6">
    <location>
        <begin position="152"/>
        <end position="163"/>
    </location>
</feature>
<dbReference type="InterPro" id="IPR003657">
    <property type="entry name" value="WRKY_dom"/>
</dbReference>
<sequence length="311" mass="33075">MITIDDLMRSCGAGAPVPSGDGQQATPRQQMVATGSELHQLTVSKIRTAVSMLGRRTGHARFRRGPIAVAEHPPPSDDHRQQRSAAGGVTLDFAKACDGEKTAFSGSASGASSSLPSTTTLTSLTAGEGSVSNARFPPVSGHHVAGNKLQPPVTTSMQQQQEPAVSDYYTTVAAGRSKCHDRARSENDVAGGKAHASRCHCSKKRRAVRVPAISSRNADIPPDDYSWRNKASKSSAPTYPTLRSCDATDGYYKCSTVRGCPARKHVERDPGEPAMLIVTYDGDHRHDDQQDRRRGTGADGGAQPEHAMTST</sequence>
<keyword evidence="3" id="KW-0238">DNA-binding</keyword>
<organism evidence="8 9">
    <name type="scientific">Digitaria exilis</name>
    <dbReference type="NCBI Taxonomy" id="1010633"/>
    <lineage>
        <taxon>Eukaryota</taxon>
        <taxon>Viridiplantae</taxon>
        <taxon>Streptophyta</taxon>
        <taxon>Embryophyta</taxon>
        <taxon>Tracheophyta</taxon>
        <taxon>Spermatophyta</taxon>
        <taxon>Magnoliopsida</taxon>
        <taxon>Liliopsida</taxon>
        <taxon>Poales</taxon>
        <taxon>Poaceae</taxon>
        <taxon>PACMAD clade</taxon>
        <taxon>Panicoideae</taxon>
        <taxon>Panicodae</taxon>
        <taxon>Paniceae</taxon>
        <taxon>Anthephorinae</taxon>
        <taxon>Digitaria</taxon>
    </lineage>
</organism>
<dbReference type="Pfam" id="PF10533">
    <property type="entry name" value="Plant_zn_clust"/>
    <property type="match status" value="1"/>
</dbReference>
<evidence type="ECO:0000256" key="5">
    <source>
        <dbReference type="ARBA" id="ARBA00023242"/>
    </source>
</evidence>
<dbReference type="GO" id="GO:0003700">
    <property type="term" value="F:DNA-binding transcription factor activity"/>
    <property type="evidence" value="ECO:0007669"/>
    <property type="project" value="InterPro"/>
</dbReference>
<dbReference type="InterPro" id="IPR044810">
    <property type="entry name" value="WRKY_plant"/>
</dbReference>
<dbReference type="Gene3D" id="2.20.25.80">
    <property type="entry name" value="WRKY domain"/>
    <property type="match status" value="1"/>
</dbReference>
<dbReference type="PANTHER" id="PTHR31282">
    <property type="entry name" value="WRKY TRANSCRIPTION FACTOR 21-RELATED"/>
    <property type="match status" value="1"/>
</dbReference>
<keyword evidence="2" id="KW-0805">Transcription regulation</keyword>
<dbReference type="InterPro" id="IPR018872">
    <property type="entry name" value="Zn-cluster-dom"/>
</dbReference>
<feature type="region of interest" description="Disordered" evidence="6">
    <location>
        <begin position="1"/>
        <end position="29"/>
    </location>
</feature>
<evidence type="ECO:0000256" key="6">
    <source>
        <dbReference type="SAM" id="MobiDB-lite"/>
    </source>
</evidence>
<dbReference type="GO" id="GO:0043565">
    <property type="term" value="F:sequence-specific DNA binding"/>
    <property type="evidence" value="ECO:0007669"/>
    <property type="project" value="InterPro"/>
</dbReference>
<evidence type="ECO:0000313" key="9">
    <source>
        <dbReference type="Proteomes" id="UP000636709"/>
    </source>
</evidence>
<dbReference type="OrthoDB" id="1918969at2759"/>
<evidence type="ECO:0000256" key="4">
    <source>
        <dbReference type="ARBA" id="ARBA00023163"/>
    </source>
</evidence>
<comment type="caution">
    <text evidence="8">The sequence shown here is derived from an EMBL/GenBank/DDBJ whole genome shotgun (WGS) entry which is preliminary data.</text>
</comment>
<feature type="region of interest" description="Disordered" evidence="6">
    <location>
        <begin position="279"/>
        <end position="311"/>
    </location>
</feature>
<feature type="region of interest" description="Disordered" evidence="6">
    <location>
        <begin position="102"/>
        <end position="164"/>
    </location>
</feature>
<evidence type="ECO:0000256" key="3">
    <source>
        <dbReference type="ARBA" id="ARBA00023125"/>
    </source>
</evidence>
<dbReference type="PROSITE" id="PS50811">
    <property type="entry name" value="WRKY"/>
    <property type="match status" value="1"/>
</dbReference>
<dbReference type="SMART" id="SM00774">
    <property type="entry name" value="WRKY"/>
    <property type="match status" value="1"/>
</dbReference>
<dbReference type="Proteomes" id="UP000636709">
    <property type="component" value="Unassembled WGS sequence"/>
</dbReference>
<accession>A0A835FIT7</accession>
<name>A0A835FIT7_9POAL</name>
<evidence type="ECO:0000256" key="1">
    <source>
        <dbReference type="ARBA" id="ARBA00004123"/>
    </source>
</evidence>
<gene>
    <name evidence="8" type="ORF">HU200_010605</name>
</gene>
<feature type="compositionally biased region" description="Basic residues" evidence="6">
    <location>
        <begin position="195"/>
        <end position="208"/>
    </location>
</feature>
<dbReference type="EMBL" id="JACEFO010000732">
    <property type="protein sequence ID" value="KAF8758237.1"/>
    <property type="molecule type" value="Genomic_DNA"/>
</dbReference>
<keyword evidence="4" id="KW-0804">Transcription</keyword>
<dbReference type="InterPro" id="IPR036576">
    <property type="entry name" value="WRKY_dom_sf"/>
</dbReference>